<keyword evidence="2" id="KW-1185">Reference proteome</keyword>
<name>A0A6G7YPL0_9SPHN</name>
<dbReference type="KEGG" id="spii:G7077_06905"/>
<accession>A0A6G7YPL0</accession>
<dbReference type="RefSeq" id="WP_166411060.1">
    <property type="nucleotide sequence ID" value="NZ_CP049869.1"/>
</dbReference>
<dbReference type="AlphaFoldDB" id="A0A6G7YPL0"/>
<sequence length="90" mass="9824">MKPLGWLTFARDYLTALPGDDGAAKFLEVGNVSARQVAERLEAIKGYVVRSTHRAVITVMHCDSASIQASPQRLLTNECGYSTSVSFDAY</sequence>
<evidence type="ECO:0000313" key="2">
    <source>
        <dbReference type="Proteomes" id="UP000503222"/>
    </source>
</evidence>
<dbReference type="EMBL" id="CP049869">
    <property type="protein sequence ID" value="QIK78667.1"/>
    <property type="molecule type" value="Genomic_DNA"/>
</dbReference>
<organism evidence="1 2">
    <name type="scientific">Sphingomonas piscis</name>
    <dbReference type="NCBI Taxonomy" id="2714943"/>
    <lineage>
        <taxon>Bacteria</taxon>
        <taxon>Pseudomonadati</taxon>
        <taxon>Pseudomonadota</taxon>
        <taxon>Alphaproteobacteria</taxon>
        <taxon>Sphingomonadales</taxon>
        <taxon>Sphingomonadaceae</taxon>
        <taxon>Sphingomonas</taxon>
    </lineage>
</organism>
<protein>
    <submittedName>
        <fullName evidence="1">Uncharacterized protein</fullName>
    </submittedName>
</protein>
<evidence type="ECO:0000313" key="1">
    <source>
        <dbReference type="EMBL" id="QIK78667.1"/>
    </source>
</evidence>
<reference evidence="1 2" key="1">
    <citation type="submission" date="2020-03" db="EMBL/GenBank/DDBJ databases">
        <title>Sphingomonas sp. nov., isolated from fish.</title>
        <authorList>
            <person name="Hyun D.-W."/>
            <person name="Bae J.-W."/>
        </authorList>
    </citation>
    <scope>NUCLEOTIDE SEQUENCE [LARGE SCALE GENOMIC DNA]</scope>
    <source>
        <strain evidence="1 2">HDW15B</strain>
    </source>
</reference>
<proteinExistence type="predicted"/>
<dbReference type="Proteomes" id="UP000503222">
    <property type="component" value="Chromosome"/>
</dbReference>
<gene>
    <name evidence="1" type="ORF">G7077_06905</name>
</gene>